<dbReference type="GO" id="GO:0016787">
    <property type="term" value="F:hydrolase activity"/>
    <property type="evidence" value="ECO:0007669"/>
    <property type="project" value="UniProtKB-KW"/>
</dbReference>
<accession>B8FTU3</accession>
<dbReference type="Gene3D" id="3.40.50.1000">
    <property type="entry name" value="HAD superfamily/HAD-like"/>
    <property type="match status" value="1"/>
</dbReference>
<protein>
    <submittedName>
        <fullName evidence="1">HAD superfamily hydrolase-like protein</fullName>
    </submittedName>
</protein>
<dbReference type="InterPro" id="IPR036412">
    <property type="entry name" value="HAD-like_sf"/>
</dbReference>
<gene>
    <name evidence="1" type="ordered locus">Dhaf_4177</name>
</gene>
<evidence type="ECO:0000313" key="2">
    <source>
        <dbReference type="Proteomes" id="UP000007726"/>
    </source>
</evidence>
<keyword evidence="1" id="KW-0378">Hydrolase</keyword>
<dbReference type="HOGENOM" id="CLU_017953_1_0_9"/>
<dbReference type="AlphaFoldDB" id="B8FTU3"/>
<dbReference type="InterPro" id="IPR023214">
    <property type="entry name" value="HAD_sf"/>
</dbReference>
<reference evidence="1 2" key="1">
    <citation type="journal article" date="2012" name="BMC Microbiol.">
        <title>Genome sequence of Desulfitobacterium hafniense DCB-2, a Gram-positive anaerobe capable of dehalogenation and metal reduction.</title>
        <authorList>
            <person name="Kim S.H."/>
            <person name="Harzman C."/>
            <person name="Davis J.K."/>
            <person name="Hutcheson R."/>
            <person name="Broderick J.B."/>
            <person name="Marsh T.L."/>
            <person name="Tiedje J.M."/>
        </authorList>
    </citation>
    <scope>NUCLEOTIDE SEQUENCE [LARGE SCALE GENOMIC DNA]</scope>
    <source>
        <strain evidence="2">DSM 10664 / DCB-2</strain>
    </source>
</reference>
<dbReference type="Proteomes" id="UP000007726">
    <property type="component" value="Chromosome"/>
</dbReference>
<dbReference type="RefSeq" id="WP_015945082.1">
    <property type="nucleotide sequence ID" value="NC_011830.1"/>
</dbReference>
<proteinExistence type="predicted"/>
<organism evidence="1 2">
    <name type="scientific">Desulfitobacterium hafniense (strain DSM 10664 / DCB-2)</name>
    <dbReference type="NCBI Taxonomy" id="272564"/>
    <lineage>
        <taxon>Bacteria</taxon>
        <taxon>Bacillati</taxon>
        <taxon>Bacillota</taxon>
        <taxon>Clostridia</taxon>
        <taxon>Eubacteriales</taxon>
        <taxon>Desulfitobacteriaceae</taxon>
        <taxon>Desulfitobacterium</taxon>
    </lineage>
</organism>
<dbReference type="KEGG" id="dhd:Dhaf_4177"/>
<evidence type="ECO:0000313" key="1">
    <source>
        <dbReference type="EMBL" id="ACL22185.1"/>
    </source>
</evidence>
<name>B8FTU3_DESHD</name>
<dbReference type="EMBL" id="CP001336">
    <property type="protein sequence ID" value="ACL22185.1"/>
    <property type="molecule type" value="Genomic_DNA"/>
</dbReference>
<dbReference type="Gene3D" id="1.10.150.400">
    <property type="match status" value="1"/>
</dbReference>
<dbReference type="SUPFAM" id="SSF56784">
    <property type="entry name" value="HAD-like"/>
    <property type="match status" value="1"/>
</dbReference>
<sequence>MLSLAESRFLIAFEDNFSQYKKQRIALYGIGEKTKLLLEHISGYDIVGLMDKDAVGNIVYGYNVLSYDDAIKDVELIIIVANISVSSIIYQRIAFLCQHGIEILYINGKRPEPNPATMDNDYWDRTLEKLKSAIDKHDVISFDLFDTLIMRRILMPANIFDLIERELAERFNIHINFKICRIEAEKYCFANIDRHFTMEQIYNRLQETLCLTDEVIDQIKSMEYEFELKYCTPRHALTECFNYAVNKKKKICITTDMYWNSAAIKKLLKMHQIAGYENLFISCELKMSKTSGTLWEYVKEIYSGKSILHIGDNRQSDIDMPRKYNISTFEVKSAYDLMSMSVLNSVLVKAQSINDCVMLGQFAGRFLNSPFAINKGKGRFAIDNAFDLGYVSFGPLVLGFILWLIRMAKKNGIDKLLFFARDGYILEKIYRKLVDHYNLEAPQGIYFLISRRAASVAALKTKKDVEFIVKTLCKTKKIKIRQLLLHAFGVYAEAEDLIAEKYYYELSEDDLIDYILYKYQSKILINAHNERTNYLNYLSNLNISKIEKIGVVNFVGRGVTQHFLRKLLIDNELTGYYFAIEYDALSILGSAQQSYSYYPEMASPHIGETNLAAKYLFGEVVFSSPDEQLIKFDKNNAPIFDAGIIERNFSMIQECHRGIEQYIDDMVEIDKNLLERTFDIKMVDEFYGMFSNANYICSNEVKRMFVFSDYYNPGVQNLF</sequence>